<feature type="compositionally biased region" description="Basic and acidic residues" evidence="1">
    <location>
        <begin position="42"/>
        <end position="54"/>
    </location>
</feature>
<accession>A0ABV7AU04</accession>
<reference evidence="3" key="1">
    <citation type="journal article" date="2019" name="Int. J. Syst. Evol. Microbiol.">
        <title>The Global Catalogue of Microorganisms (GCM) 10K type strain sequencing project: providing services to taxonomists for standard genome sequencing and annotation.</title>
        <authorList>
            <consortium name="The Broad Institute Genomics Platform"/>
            <consortium name="The Broad Institute Genome Sequencing Center for Infectious Disease"/>
            <person name="Wu L."/>
            <person name="Ma J."/>
        </authorList>
    </citation>
    <scope>NUCLEOTIDE SEQUENCE [LARGE SCALE GENOMIC DNA]</scope>
    <source>
        <strain evidence="3">KCTC 62195</strain>
    </source>
</reference>
<feature type="region of interest" description="Disordered" evidence="1">
    <location>
        <begin position="1"/>
        <end position="65"/>
    </location>
</feature>
<gene>
    <name evidence="2" type="ORF">ACFOJE_08425</name>
</gene>
<comment type="caution">
    <text evidence="2">The sequence shown here is derived from an EMBL/GenBank/DDBJ whole genome shotgun (WGS) entry which is preliminary data.</text>
</comment>
<sequence length="65" mass="6888">MPTKSKKGSMSVSEAGKMGGETRKNQLGPEGYSELGKKGGQRVRELIEEGKNSENSENTGSSGKQ</sequence>
<dbReference type="Proteomes" id="UP001595457">
    <property type="component" value="Unassembled WGS sequence"/>
</dbReference>
<proteinExistence type="predicted"/>
<evidence type="ECO:0000313" key="3">
    <source>
        <dbReference type="Proteomes" id="UP001595457"/>
    </source>
</evidence>
<dbReference type="RefSeq" id="WP_377813862.1">
    <property type="nucleotide sequence ID" value="NZ_JBHRSJ010000012.1"/>
</dbReference>
<evidence type="ECO:0000256" key="1">
    <source>
        <dbReference type="SAM" id="MobiDB-lite"/>
    </source>
</evidence>
<name>A0ABV7AU04_9GAMM</name>
<protein>
    <submittedName>
        <fullName evidence="2">Em GEA1 (EM1)</fullName>
    </submittedName>
</protein>
<evidence type="ECO:0000313" key="2">
    <source>
        <dbReference type="EMBL" id="MFC2972236.1"/>
    </source>
</evidence>
<feature type="compositionally biased region" description="Low complexity" evidence="1">
    <location>
        <begin position="55"/>
        <end position="65"/>
    </location>
</feature>
<dbReference type="EMBL" id="JBHRSJ010000012">
    <property type="protein sequence ID" value="MFC2972236.1"/>
    <property type="molecule type" value="Genomic_DNA"/>
</dbReference>
<organism evidence="2 3">
    <name type="scientific">Azotobacter bryophylli</name>
    <dbReference type="NCBI Taxonomy" id="1986537"/>
    <lineage>
        <taxon>Bacteria</taxon>
        <taxon>Pseudomonadati</taxon>
        <taxon>Pseudomonadota</taxon>
        <taxon>Gammaproteobacteria</taxon>
        <taxon>Pseudomonadales</taxon>
        <taxon>Pseudomonadaceae</taxon>
        <taxon>Azotobacter</taxon>
    </lineage>
</organism>
<keyword evidence="3" id="KW-1185">Reference proteome</keyword>